<evidence type="ECO:0000313" key="2">
    <source>
        <dbReference type="Proteomes" id="UP001174208"/>
    </source>
</evidence>
<comment type="caution">
    <text evidence="1">The sequence shown here is derived from an EMBL/GenBank/DDBJ whole genome shotgun (WGS) entry which is preliminary data.</text>
</comment>
<keyword evidence="2" id="KW-1185">Reference proteome</keyword>
<proteinExistence type="predicted"/>
<evidence type="ECO:0008006" key="3">
    <source>
        <dbReference type="Google" id="ProtNLM"/>
    </source>
</evidence>
<dbReference type="Proteomes" id="UP001174208">
    <property type="component" value="Unassembled WGS sequence"/>
</dbReference>
<accession>A0ABT8KEF6</accession>
<name>A0ABT8KEF6_9MICO</name>
<dbReference type="EMBL" id="JAROCF010000001">
    <property type="protein sequence ID" value="MDN4615819.1"/>
    <property type="molecule type" value="Genomic_DNA"/>
</dbReference>
<gene>
    <name evidence="1" type="ORF">P5G50_15305</name>
</gene>
<protein>
    <recommendedName>
        <fullName evidence="3">Minor tail protein</fullName>
    </recommendedName>
</protein>
<evidence type="ECO:0000313" key="1">
    <source>
        <dbReference type="EMBL" id="MDN4615819.1"/>
    </source>
</evidence>
<sequence>MSDQASTTYTPSADAEITDAIQFETFDRTLSPHEFATRLRIDEVVHFPWWLIPIDTISPTHTVGKGRTNLTVIASDILQTDTTGTPYASFAFRQVPSGGPGVSVHFEPAAYGITTTQSYLVEFLIATQGPVTLSVNGYAGAGTVTGNGTKTVNGNVAVVVGLQNVPAAHTTYASIQQTSAGGTWQWFRTSVERPPLVFEPSP</sequence>
<reference evidence="1" key="1">
    <citation type="submission" date="2023-06" db="EMBL/GenBank/DDBJ databases">
        <title>MT1 and MT2 Draft Genomes of Novel Species.</title>
        <authorList>
            <person name="Venkateswaran K."/>
        </authorList>
    </citation>
    <scope>NUCLEOTIDE SEQUENCE</scope>
    <source>
        <strain evidence="1">F6_8S_P_1B</strain>
    </source>
</reference>
<organism evidence="1 2">
    <name type="scientific">Leifsonia williamsii</name>
    <dbReference type="NCBI Taxonomy" id="3035919"/>
    <lineage>
        <taxon>Bacteria</taxon>
        <taxon>Bacillati</taxon>
        <taxon>Actinomycetota</taxon>
        <taxon>Actinomycetes</taxon>
        <taxon>Micrococcales</taxon>
        <taxon>Microbacteriaceae</taxon>
        <taxon>Leifsonia</taxon>
    </lineage>
</organism>
<dbReference type="RefSeq" id="WP_301212379.1">
    <property type="nucleotide sequence ID" value="NZ_JAROCF010000001.1"/>
</dbReference>